<dbReference type="InterPro" id="IPR022312">
    <property type="entry name" value="DNA_pol_X"/>
</dbReference>
<dbReference type="InterPro" id="IPR010996">
    <property type="entry name" value="HHH_MUS81"/>
</dbReference>
<organism evidence="14 15">
    <name type="scientific">Sphaerulina musiva (strain SO2202)</name>
    <name type="common">Poplar stem canker fungus</name>
    <name type="synonym">Septoria musiva</name>
    <dbReference type="NCBI Taxonomy" id="692275"/>
    <lineage>
        <taxon>Eukaryota</taxon>
        <taxon>Fungi</taxon>
        <taxon>Dikarya</taxon>
        <taxon>Ascomycota</taxon>
        <taxon>Pezizomycotina</taxon>
        <taxon>Dothideomycetes</taxon>
        <taxon>Dothideomycetidae</taxon>
        <taxon>Mycosphaerellales</taxon>
        <taxon>Mycosphaerellaceae</taxon>
        <taxon>Sphaerulina</taxon>
    </lineage>
</organism>
<name>M3B059_SPHMS</name>
<dbReference type="Gene3D" id="3.30.460.10">
    <property type="entry name" value="Beta Polymerase, domain 2"/>
    <property type="match status" value="1"/>
</dbReference>
<dbReference type="Pfam" id="PF10391">
    <property type="entry name" value="DNA_pol_lambd_f"/>
    <property type="match status" value="1"/>
</dbReference>
<evidence type="ECO:0000256" key="4">
    <source>
        <dbReference type="ARBA" id="ARBA00022679"/>
    </source>
</evidence>
<comment type="similarity">
    <text evidence="2">Belongs to the DNA polymerase type-X family.</text>
</comment>
<dbReference type="GO" id="GO:0046872">
    <property type="term" value="F:metal ion binding"/>
    <property type="evidence" value="ECO:0007669"/>
    <property type="project" value="UniProtKB-KW"/>
</dbReference>
<gene>
    <name evidence="14" type="ORF">SEPMUDRAFT_148552</name>
</gene>
<dbReference type="GO" id="GO:0005634">
    <property type="term" value="C:nucleus"/>
    <property type="evidence" value="ECO:0007669"/>
    <property type="project" value="UniProtKB-SubCell"/>
</dbReference>
<proteinExistence type="inferred from homology"/>
<dbReference type="HOGENOM" id="CLU_008698_4_1_1"/>
<comment type="subcellular location">
    <subcellularLocation>
        <location evidence="1">Nucleus</location>
    </subcellularLocation>
</comment>
<dbReference type="EMBL" id="KB456263">
    <property type="protein sequence ID" value="EMF13177.1"/>
    <property type="molecule type" value="Genomic_DNA"/>
</dbReference>
<dbReference type="STRING" id="692275.M3B059"/>
<feature type="compositionally biased region" description="Basic and acidic residues" evidence="12">
    <location>
        <begin position="171"/>
        <end position="182"/>
    </location>
</feature>
<dbReference type="OrthoDB" id="205514at2759"/>
<dbReference type="SUPFAM" id="SSF81585">
    <property type="entry name" value="PsbU/PolX domain-like"/>
    <property type="match status" value="1"/>
</dbReference>
<dbReference type="GO" id="GO:0003677">
    <property type="term" value="F:DNA binding"/>
    <property type="evidence" value="ECO:0007669"/>
    <property type="project" value="InterPro"/>
</dbReference>
<dbReference type="eggNOG" id="KOG2534">
    <property type="taxonomic scope" value="Eukaryota"/>
</dbReference>
<dbReference type="GeneID" id="27902131"/>
<keyword evidence="10" id="KW-0539">Nucleus</keyword>
<dbReference type="InterPro" id="IPR037160">
    <property type="entry name" value="DNA_Pol_thumb_sf"/>
</dbReference>
<dbReference type="FunFam" id="1.10.150.110:FF:000005">
    <property type="entry name" value="DNA polymerase POL4"/>
    <property type="match status" value="1"/>
</dbReference>
<evidence type="ECO:0000313" key="14">
    <source>
        <dbReference type="EMBL" id="EMF13177.1"/>
    </source>
</evidence>
<dbReference type="Pfam" id="PF14792">
    <property type="entry name" value="DNA_pol_B_palm"/>
    <property type="match status" value="1"/>
</dbReference>
<evidence type="ECO:0000256" key="9">
    <source>
        <dbReference type="ARBA" id="ARBA00023204"/>
    </source>
</evidence>
<dbReference type="GO" id="GO:0003887">
    <property type="term" value="F:DNA-directed DNA polymerase activity"/>
    <property type="evidence" value="ECO:0007669"/>
    <property type="project" value="UniProtKB-KW"/>
</dbReference>
<evidence type="ECO:0000256" key="5">
    <source>
        <dbReference type="ARBA" id="ARBA00022695"/>
    </source>
</evidence>
<dbReference type="PRINTS" id="PR00870">
    <property type="entry name" value="DNAPOLXBETA"/>
</dbReference>
<dbReference type="InterPro" id="IPR027421">
    <property type="entry name" value="DNA_pol_lamdba_lyase_dom_sf"/>
</dbReference>
<dbReference type="PANTHER" id="PTHR11276:SF29">
    <property type="entry name" value="DNA POLYMERASE TYPE-X FAMILY PROTEIN POL4"/>
    <property type="match status" value="1"/>
</dbReference>
<keyword evidence="5" id="KW-0548">Nucleotidyltransferase</keyword>
<dbReference type="InterPro" id="IPR001357">
    <property type="entry name" value="BRCT_dom"/>
</dbReference>
<dbReference type="FunFam" id="1.10.150.20:FF:000010">
    <property type="entry name" value="DNA polymerase lambda"/>
    <property type="match status" value="1"/>
</dbReference>
<dbReference type="InterPro" id="IPR002054">
    <property type="entry name" value="DNA-dir_DNA_pol_X"/>
</dbReference>
<keyword evidence="7" id="KW-0227">DNA damage</keyword>
<dbReference type="PROSITE" id="PS50172">
    <property type="entry name" value="BRCT"/>
    <property type="match status" value="1"/>
</dbReference>
<dbReference type="OMA" id="QWITHTL"/>
<dbReference type="InterPro" id="IPR028207">
    <property type="entry name" value="DNA_pol_B_palm_palm"/>
</dbReference>
<evidence type="ECO:0000256" key="1">
    <source>
        <dbReference type="ARBA" id="ARBA00004123"/>
    </source>
</evidence>
<evidence type="ECO:0000259" key="13">
    <source>
        <dbReference type="PROSITE" id="PS50172"/>
    </source>
</evidence>
<dbReference type="RefSeq" id="XP_016761298.1">
    <property type="nucleotide sequence ID" value="XM_016904994.1"/>
</dbReference>
<keyword evidence="6" id="KW-0479">Metal-binding</keyword>
<dbReference type="EC" id="2.7.7.7" evidence="3"/>
<dbReference type="PROSITE" id="PS00522">
    <property type="entry name" value="DNA_POLYMERASE_X"/>
    <property type="match status" value="1"/>
</dbReference>
<keyword evidence="8" id="KW-0239">DNA-directed DNA polymerase</keyword>
<dbReference type="GO" id="GO:0006303">
    <property type="term" value="P:double-strand break repair via nonhomologous end joining"/>
    <property type="evidence" value="ECO:0007669"/>
    <property type="project" value="TreeGrafter"/>
</dbReference>
<keyword evidence="4 14" id="KW-0808">Transferase</keyword>
<keyword evidence="9" id="KW-0234">DNA repair</keyword>
<dbReference type="SUPFAM" id="SSF47802">
    <property type="entry name" value="DNA polymerase beta, N-terminal domain-like"/>
    <property type="match status" value="1"/>
</dbReference>
<dbReference type="Gene3D" id="1.10.150.110">
    <property type="entry name" value="DNA polymerase beta, N-terminal domain-like"/>
    <property type="match status" value="1"/>
</dbReference>
<evidence type="ECO:0000256" key="12">
    <source>
        <dbReference type="SAM" id="MobiDB-lite"/>
    </source>
</evidence>
<dbReference type="AlphaFoldDB" id="M3B059"/>
<dbReference type="InterPro" id="IPR029398">
    <property type="entry name" value="PolB_thumb"/>
</dbReference>
<protein>
    <recommendedName>
        <fullName evidence="3">DNA-directed DNA polymerase</fullName>
        <ecNumber evidence="3">2.7.7.7</ecNumber>
    </recommendedName>
</protein>
<comment type="catalytic activity">
    <reaction evidence="11">
        <text>DNA(n) + a 2'-deoxyribonucleoside 5'-triphosphate = DNA(n+1) + diphosphate</text>
        <dbReference type="Rhea" id="RHEA:22508"/>
        <dbReference type="Rhea" id="RHEA-COMP:17339"/>
        <dbReference type="Rhea" id="RHEA-COMP:17340"/>
        <dbReference type="ChEBI" id="CHEBI:33019"/>
        <dbReference type="ChEBI" id="CHEBI:61560"/>
        <dbReference type="ChEBI" id="CHEBI:173112"/>
        <dbReference type="EC" id="2.7.7.7"/>
    </reaction>
</comment>
<feature type="region of interest" description="Disordered" evidence="12">
    <location>
        <begin position="163"/>
        <end position="182"/>
    </location>
</feature>
<accession>M3B059</accession>
<evidence type="ECO:0000256" key="11">
    <source>
        <dbReference type="ARBA" id="ARBA00049244"/>
    </source>
</evidence>
<dbReference type="FunFam" id="3.30.210.10:FF:000005">
    <property type="entry name" value="DNA polymerase IV"/>
    <property type="match status" value="1"/>
</dbReference>
<feature type="region of interest" description="Disordered" evidence="12">
    <location>
        <begin position="127"/>
        <end position="152"/>
    </location>
</feature>
<evidence type="ECO:0000256" key="7">
    <source>
        <dbReference type="ARBA" id="ARBA00022763"/>
    </source>
</evidence>
<feature type="region of interest" description="Disordered" evidence="12">
    <location>
        <begin position="266"/>
        <end position="304"/>
    </location>
</feature>
<evidence type="ECO:0000313" key="15">
    <source>
        <dbReference type="Proteomes" id="UP000016931"/>
    </source>
</evidence>
<feature type="region of interest" description="Disordered" evidence="12">
    <location>
        <begin position="220"/>
        <end position="245"/>
    </location>
</feature>
<evidence type="ECO:0000256" key="10">
    <source>
        <dbReference type="ARBA" id="ARBA00023242"/>
    </source>
</evidence>
<dbReference type="Gene3D" id="1.10.150.20">
    <property type="entry name" value="5' to 3' exonuclease, C-terminal subdomain"/>
    <property type="match status" value="1"/>
</dbReference>
<dbReference type="Gene3D" id="3.30.210.10">
    <property type="entry name" value="DNA polymerase, thumb domain"/>
    <property type="match status" value="1"/>
</dbReference>
<dbReference type="InterPro" id="IPR043519">
    <property type="entry name" value="NT_sf"/>
</dbReference>
<dbReference type="CDD" id="cd00141">
    <property type="entry name" value="NT_POLXc"/>
    <property type="match status" value="1"/>
</dbReference>
<keyword evidence="15" id="KW-1185">Reference proteome</keyword>
<dbReference type="InterPro" id="IPR002008">
    <property type="entry name" value="DNA_pol_X_beta-like"/>
</dbReference>
<feature type="region of interest" description="Disordered" evidence="12">
    <location>
        <begin position="1"/>
        <end position="23"/>
    </location>
</feature>
<dbReference type="Pfam" id="PF14791">
    <property type="entry name" value="DNA_pol_B_thumb"/>
    <property type="match status" value="1"/>
</dbReference>
<evidence type="ECO:0000256" key="8">
    <source>
        <dbReference type="ARBA" id="ARBA00022932"/>
    </source>
</evidence>
<sequence>MLESYDSGLGSSPIPDKGPAAGSRSPLDLSAFPAIYLVASHFDTDELHEFEEELDLAHASITYSLDEAHIVLTRALKKARIKLDLRSKGLHTEEVLQSDPAWALASQDSAYGSQPATNKRKLVELEAAQEGKPNTTLIDDSSTDSEGDTVRKKRLKNLVNSPLAESGSLLDHPKPQTDQQQDRIVKVVRTDWFTESRAAGQPLPLKNYILYAGRVIKPGTEKTPTTYGAHGKLPDRRTGNNQHISSHAAAAETPLLGSSNTILQRAQDDAPASSQGQAAKDRFGSRKHHHPHTRIPSANPASWEAGRGTKQEYAHLLQQTTTDYEGTSSDIPEPPEWVKAHVKYACQRSTPKDNPNDVFIDLLGRIKFARLLTNDEIGVRAYATSIAALRSHSYEISNPQEILRIPGCDAKIANLWVEWKNNGKIKAVEEAEKDEDLKILKLFWNIWGVGVTTAREFYYDRGWRELDDIVEYGWSTLQRVQQIGVKYYDEFLDPIPRAEVESICKVVHQHAVKVRDDGIQSMIVGGYRRGKEACGDVDIVISHPDEAATHNVVEDIVASLENEGWITHTLTLSINNSKRGQQTLPFRGDGGGHGFDTLDKALVVFQDPSWPSKDEDLAMNPKAKNPNIHRRVDIIIAPWRTVGCAVVGWSGGTTFERDLRRYAKNVKGWKFDSSGVRDVGNGQFLDLEGYFQYGDKEGVEGRAMTMEEAERRVFEGFGLEYRKPDERCTQ</sequence>
<evidence type="ECO:0000256" key="6">
    <source>
        <dbReference type="ARBA" id="ARBA00022723"/>
    </source>
</evidence>
<evidence type="ECO:0000256" key="3">
    <source>
        <dbReference type="ARBA" id="ARBA00012417"/>
    </source>
</evidence>
<feature type="domain" description="BRCT" evidence="13">
    <location>
        <begin position="185"/>
        <end position="210"/>
    </location>
</feature>
<dbReference type="SMART" id="SM00483">
    <property type="entry name" value="POLXc"/>
    <property type="match status" value="1"/>
</dbReference>
<dbReference type="PANTHER" id="PTHR11276">
    <property type="entry name" value="DNA POLYMERASE TYPE-X FAMILY MEMBER"/>
    <property type="match status" value="1"/>
</dbReference>
<dbReference type="PRINTS" id="PR00869">
    <property type="entry name" value="DNAPOLX"/>
</dbReference>
<dbReference type="SUPFAM" id="SSF81301">
    <property type="entry name" value="Nucleotidyltransferase"/>
    <property type="match status" value="1"/>
</dbReference>
<dbReference type="Pfam" id="PF14716">
    <property type="entry name" value="HHH_8"/>
    <property type="match status" value="1"/>
</dbReference>
<dbReference type="InterPro" id="IPR018944">
    <property type="entry name" value="DNA_pol_lambd_fingers_domain"/>
</dbReference>
<dbReference type="InterPro" id="IPR019843">
    <property type="entry name" value="DNA_pol-X_BS"/>
</dbReference>
<reference evidence="14 15" key="1">
    <citation type="journal article" date="2012" name="PLoS Pathog.">
        <title>Diverse lifestyles and strategies of plant pathogenesis encoded in the genomes of eighteen Dothideomycetes fungi.</title>
        <authorList>
            <person name="Ohm R.A."/>
            <person name="Feau N."/>
            <person name="Henrissat B."/>
            <person name="Schoch C.L."/>
            <person name="Horwitz B.A."/>
            <person name="Barry K.W."/>
            <person name="Condon B.J."/>
            <person name="Copeland A.C."/>
            <person name="Dhillon B."/>
            <person name="Glaser F."/>
            <person name="Hesse C.N."/>
            <person name="Kosti I."/>
            <person name="LaButti K."/>
            <person name="Lindquist E.A."/>
            <person name="Lucas S."/>
            <person name="Salamov A.A."/>
            <person name="Bradshaw R.E."/>
            <person name="Ciuffetti L."/>
            <person name="Hamelin R.C."/>
            <person name="Kema G.H.J."/>
            <person name="Lawrence C."/>
            <person name="Scott J.A."/>
            <person name="Spatafora J.W."/>
            <person name="Turgeon B.G."/>
            <person name="de Wit P.J.G.M."/>
            <person name="Zhong S."/>
            <person name="Goodwin S.B."/>
            <person name="Grigoriev I.V."/>
        </authorList>
    </citation>
    <scope>NUCLEOTIDE SEQUENCE [LARGE SCALE GENOMIC DNA]</scope>
    <source>
        <strain evidence="14 15">SO2202</strain>
    </source>
</reference>
<evidence type="ECO:0000256" key="2">
    <source>
        <dbReference type="ARBA" id="ARBA00008323"/>
    </source>
</evidence>
<dbReference type="Proteomes" id="UP000016931">
    <property type="component" value="Unassembled WGS sequence"/>
</dbReference>